<dbReference type="InterPro" id="IPR001128">
    <property type="entry name" value="Cyt_P450"/>
</dbReference>
<sequence>MAQPAMSQVGVEPGRWSTGRRSVLGSMREDPFWPTRRPLRVAASIVNGRGRPGPLPPGPKGLPVIGSWIPYYRNPYEFLRTGAEKYGDVFRVPLPVHDLIVVSHPDDVSYFMDDTTGNYSMFGTTQWLFRQIGRSVPTLEGEASKERRRMLLPMFGRRHLSRVADTLAEEFVSRIDRWSVWAGTSQPVDLQHHIARVTLPTFLRTMFSTSISDEEIEQIDTDIRATMRLGATYLLLSAPPNLIPFPGVDSAPRSLLRLVMQMKQIVRRRKENPVDKPDLLSILLEARYDDDSVLSERDLIAELIILIAGGYETIVAALSWTLALLLRNPEHLDRLYGEVDALHGAPPGVADLPNLSWLKACFDEGQRLQGAPLNWRFAMEDDEIGGYAIPRRSVVATSLYVVHRDPRWWGEDADRYDPMRFADLERARSRPRLAFMPFGSGPHHCVGTGMAYMNAQFLLSIIFQRYRLSIPAGWSPQHKFAFSTVIKGGLPVTLSRV</sequence>
<comment type="cofactor">
    <cofactor evidence="1 3">
        <name>heme</name>
        <dbReference type="ChEBI" id="CHEBI:30413"/>
    </cofactor>
</comment>
<keyword evidence="3 4" id="KW-0408">Iron</keyword>
<keyword evidence="4 5" id="KW-0560">Oxidoreductase</keyword>
<evidence type="ECO:0000256" key="1">
    <source>
        <dbReference type="ARBA" id="ARBA00001971"/>
    </source>
</evidence>
<dbReference type="Gene3D" id="1.10.630.10">
    <property type="entry name" value="Cytochrome P450"/>
    <property type="match status" value="1"/>
</dbReference>
<dbReference type="Proteomes" id="UP000294604">
    <property type="component" value="Unassembled WGS sequence"/>
</dbReference>
<dbReference type="InterPro" id="IPR002401">
    <property type="entry name" value="Cyt_P450_E_grp-I"/>
</dbReference>
<dbReference type="SUPFAM" id="SSF48264">
    <property type="entry name" value="Cytochrome P450"/>
    <property type="match status" value="1"/>
</dbReference>
<comment type="similarity">
    <text evidence="2 4">Belongs to the cytochrome P450 family.</text>
</comment>
<reference evidence="5 6" key="1">
    <citation type="journal article" date="2019" name="Sci. Rep.">
        <title>Extended insight into the Mycobacterium chelonae-abscessus complex through whole genome sequencing of Mycobacterium salmoniphilum outbreak and Mycobacterium salmoniphilum-like strains.</title>
        <authorList>
            <person name="Behra P.R.K."/>
            <person name="Das S."/>
            <person name="Pettersson B.M.F."/>
            <person name="Shirreff L."/>
            <person name="DuCote T."/>
            <person name="Jacobsson K.G."/>
            <person name="Ennis D.G."/>
            <person name="Kirsebom L.A."/>
        </authorList>
    </citation>
    <scope>NUCLEOTIDE SEQUENCE [LARGE SCALE GENOMIC DNA]</scope>
    <source>
        <strain evidence="5 6">CCUG 60884</strain>
    </source>
</reference>
<evidence type="ECO:0000313" key="6">
    <source>
        <dbReference type="Proteomes" id="UP000294604"/>
    </source>
</evidence>
<dbReference type="InterPro" id="IPR017972">
    <property type="entry name" value="Cyt_P450_CS"/>
</dbReference>
<dbReference type="InterPro" id="IPR050121">
    <property type="entry name" value="Cytochrome_P450_monoxygenase"/>
</dbReference>
<dbReference type="GO" id="GO:0004497">
    <property type="term" value="F:monooxygenase activity"/>
    <property type="evidence" value="ECO:0007669"/>
    <property type="project" value="UniProtKB-KW"/>
</dbReference>
<keyword evidence="3 4" id="KW-0479">Metal-binding</keyword>
<dbReference type="GO" id="GO:0016705">
    <property type="term" value="F:oxidoreductase activity, acting on paired donors, with incorporation or reduction of molecular oxygen"/>
    <property type="evidence" value="ECO:0007669"/>
    <property type="project" value="InterPro"/>
</dbReference>
<gene>
    <name evidence="5" type="primary">ptlI_2</name>
    <name evidence="5" type="ORF">CCUG60884_01828</name>
</gene>
<keyword evidence="4" id="KW-0503">Monooxygenase</keyword>
<dbReference type="Pfam" id="PF00067">
    <property type="entry name" value="p450"/>
    <property type="match status" value="1"/>
</dbReference>
<dbReference type="AlphaFoldDB" id="A0A4R8SWJ2"/>
<evidence type="ECO:0000256" key="3">
    <source>
        <dbReference type="PIRSR" id="PIRSR602401-1"/>
    </source>
</evidence>
<evidence type="ECO:0000256" key="4">
    <source>
        <dbReference type="RuleBase" id="RU000461"/>
    </source>
</evidence>
<dbReference type="PANTHER" id="PTHR24305:SF166">
    <property type="entry name" value="CYTOCHROME P450 12A4, MITOCHONDRIAL-RELATED"/>
    <property type="match status" value="1"/>
</dbReference>
<evidence type="ECO:0000313" key="5">
    <source>
        <dbReference type="EMBL" id="TEA06690.1"/>
    </source>
</evidence>
<name>A0A4R8SWJ2_9MYCO</name>
<dbReference type="EMBL" id="PECL01000007">
    <property type="protein sequence ID" value="TEA06690.1"/>
    <property type="molecule type" value="Genomic_DNA"/>
</dbReference>
<dbReference type="InterPro" id="IPR036396">
    <property type="entry name" value="Cyt_P450_sf"/>
</dbReference>
<organism evidence="5 6">
    <name type="scientific">Mycobacteroides salmoniphilum</name>
    <dbReference type="NCBI Taxonomy" id="404941"/>
    <lineage>
        <taxon>Bacteria</taxon>
        <taxon>Bacillati</taxon>
        <taxon>Actinomycetota</taxon>
        <taxon>Actinomycetes</taxon>
        <taxon>Mycobacteriales</taxon>
        <taxon>Mycobacteriaceae</taxon>
        <taxon>Mycobacteroides</taxon>
    </lineage>
</organism>
<dbReference type="PROSITE" id="PS00086">
    <property type="entry name" value="CYTOCHROME_P450"/>
    <property type="match status" value="1"/>
</dbReference>
<dbReference type="GO" id="GO:0005506">
    <property type="term" value="F:iron ion binding"/>
    <property type="evidence" value="ECO:0007669"/>
    <property type="project" value="InterPro"/>
</dbReference>
<dbReference type="PRINTS" id="PR00385">
    <property type="entry name" value="P450"/>
</dbReference>
<dbReference type="GO" id="GO:0020037">
    <property type="term" value="F:heme binding"/>
    <property type="evidence" value="ECO:0007669"/>
    <property type="project" value="InterPro"/>
</dbReference>
<protein>
    <submittedName>
        <fullName evidence="5">Pentalenene oxygenase</fullName>
        <ecNumber evidence="5">1.14.15.32</ecNumber>
    </submittedName>
</protein>
<keyword evidence="3 4" id="KW-0349">Heme</keyword>
<feature type="binding site" description="axial binding residue" evidence="3">
    <location>
        <position position="445"/>
    </location>
    <ligand>
        <name>heme</name>
        <dbReference type="ChEBI" id="CHEBI:30413"/>
    </ligand>
    <ligandPart>
        <name>Fe</name>
        <dbReference type="ChEBI" id="CHEBI:18248"/>
    </ligandPart>
</feature>
<dbReference type="EC" id="1.14.15.32" evidence="5"/>
<evidence type="ECO:0000256" key="2">
    <source>
        <dbReference type="ARBA" id="ARBA00010617"/>
    </source>
</evidence>
<dbReference type="PANTHER" id="PTHR24305">
    <property type="entry name" value="CYTOCHROME P450"/>
    <property type="match status" value="1"/>
</dbReference>
<proteinExistence type="inferred from homology"/>
<comment type="caution">
    <text evidence="5">The sequence shown here is derived from an EMBL/GenBank/DDBJ whole genome shotgun (WGS) entry which is preliminary data.</text>
</comment>
<accession>A0A4R8SWJ2</accession>
<dbReference type="PRINTS" id="PR00463">
    <property type="entry name" value="EP450I"/>
</dbReference>